<accession>A0A6V0EAM0</accession>
<dbReference type="AlphaFoldDB" id="A0A6V0EAM0"/>
<sequence>MPGFYASTGCFPGSTAINSVSQDDLRRLTYGTSYKAGVPGKVMRAEDKWENMIDIHNLGKKDTKYMKFQQNVAPLLDRSALCSSRDFVELPLGDNLINGELAQNFKKGLKGFAAGSDVEQKAESMYKQEFAAYPADRSKAAKPKSCKPKQARTKTITGMTELMETRPMSHVAHSAPNAALAKAAETVLAKPNITLGATWGRPPKTSYKHEFGGLRPSASSPHIDAGAGGGSSEASMLLPRDHDSFKMRRCCYMSPGQ</sequence>
<feature type="region of interest" description="Disordered" evidence="1">
    <location>
        <begin position="212"/>
        <end position="237"/>
    </location>
</feature>
<reference evidence="2" key="1">
    <citation type="submission" date="2021-01" db="EMBL/GenBank/DDBJ databases">
        <authorList>
            <person name="Corre E."/>
            <person name="Pelletier E."/>
            <person name="Niang G."/>
            <person name="Scheremetjew M."/>
            <person name="Finn R."/>
            <person name="Kale V."/>
            <person name="Holt S."/>
            <person name="Cochrane G."/>
            <person name="Meng A."/>
            <person name="Brown T."/>
            <person name="Cohen L."/>
        </authorList>
    </citation>
    <scope>NUCLEOTIDE SEQUENCE</scope>
    <source>
        <strain evidence="2">RCC3387</strain>
    </source>
</reference>
<organism evidence="2">
    <name type="scientific">Zooxanthella nutricula</name>
    <dbReference type="NCBI Taxonomy" id="1333877"/>
    <lineage>
        <taxon>Eukaryota</taxon>
        <taxon>Sar</taxon>
        <taxon>Alveolata</taxon>
        <taxon>Dinophyceae</taxon>
        <taxon>Peridiniales</taxon>
        <taxon>Peridiniales incertae sedis</taxon>
        <taxon>Zooxanthella</taxon>
    </lineage>
</organism>
<gene>
    <name evidence="2" type="ORF">BRAN1462_LOCUS35165</name>
</gene>
<evidence type="ECO:0000256" key="1">
    <source>
        <dbReference type="SAM" id="MobiDB-lite"/>
    </source>
</evidence>
<dbReference type="EMBL" id="HBGW01055400">
    <property type="protein sequence ID" value="CAD9592924.1"/>
    <property type="molecule type" value="Transcribed_RNA"/>
</dbReference>
<protein>
    <submittedName>
        <fullName evidence="2">Uncharacterized protein</fullName>
    </submittedName>
</protein>
<proteinExistence type="predicted"/>
<evidence type="ECO:0000313" key="2">
    <source>
        <dbReference type="EMBL" id="CAD9592924.1"/>
    </source>
</evidence>
<name>A0A6V0EAM0_9DINO</name>